<dbReference type="SUPFAM" id="SSF69635">
    <property type="entry name" value="Type III secretory system chaperone-like"/>
    <property type="match status" value="1"/>
</dbReference>
<evidence type="ECO:0008006" key="3">
    <source>
        <dbReference type="Google" id="ProtNLM"/>
    </source>
</evidence>
<dbReference type="Proteomes" id="UP000217895">
    <property type="component" value="Chromosome"/>
</dbReference>
<evidence type="ECO:0000313" key="1">
    <source>
        <dbReference type="EMBL" id="BAY57704.1"/>
    </source>
</evidence>
<dbReference type="Gene3D" id="3.30.1460.10">
    <property type="match status" value="1"/>
</dbReference>
<dbReference type="AlphaFoldDB" id="A0A1Z4JLS5"/>
<proteinExistence type="predicted"/>
<reference evidence="1 2" key="1">
    <citation type="submission" date="2017-06" db="EMBL/GenBank/DDBJ databases">
        <title>Genome sequencing of cyanobaciteial culture collection at National Institute for Environmental Studies (NIES).</title>
        <authorList>
            <person name="Hirose Y."/>
            <person name="Shimura Y."/>
            <person name="Fujisawa T."/>
            <person name="Nakamura Y."/>
            <person name="Kawachi M."/>
        </authorList>
    </citation>
    <scope>NUCLEOTIDE SEQUENCE [LARGE SCALE GENOMIC DNA]</scope>
    <source>
        <strain evidence="1 2">NIES-2135</strain>
    </source>
</reference>
<dbReference type="EMBL" id="AP018203">
    <property type="protein sequence ID" value="BAY57704.1"/>
    <property type="molecule type" value="Genomic_DNA"/>
</dbReference>
<keyword evidence="2" id="KW-1185">Reference proteome</keyword>
<sequence>MTLDELSSTLTVLFGDQVQALAPGSFQVETPQFRLLILLSEDESWVRALLPIAPAQDAEPYLEQLLESNFDVTQEVRYGLHQGVLWAVFQHAIAGLTTRDFQAALERMIALQQAGLTDLFNAFVEKQIRQIVQAAKLQGQSLEATIQMLDRFYQEGMMGDLAMGVQSREQTMDAWQRQLRRLWDEGEDV</sequence>
<organism evidence="1 2">
    <name type="scientific">Leptolyngbya boryana NIES-2135</name>
    <dbReference type="NCBI Taxonomy" id="1973484"/>
    <lineage>
        <taxon>Bacteria</taxon>
        <taxon>Bacillati</taxon>
        <taxon>Cyanobacteriota</taxon>
        <taxon>Cyanophyceae</taxon>
        <taxon>Leptolyngbyales</taxon>
        <taxon>Leptolyngbyaceae</taxon>
        <taxon>Leptolyngbya group</taxon>
        <taxon>Leptolyngbya</taxon>
    </lineage>
</organism>
<name>A0A1Z4JLS5_LEPBY</name>
<accession>A0A1Z4JLS5</accession>
<gene>
    <name evidence="1" type="ORF">NIES2135_45750</name>
</gene>
<evidence type="ECO:0000313" key="2">
    <source>
        <dbReference type="Proteomes" id="UP000217895"/>
    </source>
</evidence>
<protein>
    <recommendedName>
        <fullName evidence="3">DNA-binding domain-containing protein</fullName>
    </recommendedName>
</protein>